<dbReference type="Gene3D" id="3.30.1360.120">
    <property type="entry name" value="Probable tRNA modification gtpase trme, domain 1"/>
    <property type="match status" value="1"/>
</dbReference>
<dbReference type="NCBIfam" id="TIGR03317">
    <property type="entry name" value="ygfZ_signature"/>
    <property type="match status" value="1"/>
</dbReference>
<proteinExistence type="inferred from homology"/>
<dbReference type="InterPro" id="IPR017703">
    <property type="entry name" value="YgfZ/GCV_T_CS"/>
</dbReference>
<evidence type="ECO:0000256" key="3">
    <source>
        <dbReference type="ARBA" id="ARBA00023128"/>
    </source>
</evidence>
<keyword evidence="9" id="KW-1185">Reference proteome</keyword>
<dbReference type="GO" id="GO:0016226">
    <property type="term" value="P:iron-sulfur cluster assembly"/>
    <property type="evidence" value="ECO:0007669"/>
    <property type="project" value="TreeGrafter"/>
</dbReference>
<keyword evidence="2" id="KW-0809">Transit peptide</keyword>
<evidence type="ECO:0000256" key="5">
    <source>
        <dbReference type="ARBA" id="ARBA00093637"/>
    </source>
</evidence>
<dbReference type="EMBL" id="AMWN01000002">
    <property type="protein sequence ID" value="EXJ94504.1"/>
    <property type="molecule type" value="Genomic_DNA"/>
</dbReference>
<dbReference type="SUPFAM" id="SSF103025">
    <property type="entry name" value="Folate-binding domain"/>
    <property type="match status" value="1"/>
</dbReference>
<dbReference type="InterPro" id="IPR057460">
    <property type="entry name" value="CAF17_C"/>
</dbReference>
<dbReference type="Pfam" id="PF25455">
    <property type="entry name" value="Beta-barrel_CAF17_C"/>
    <property type="match status" value="1"/>
</dbReference>
<evidence type="ECO:0000256" key="1">
    <source>
        <dbReference type="ARBA" id="ARBA00004305"/>
    </source>
</evidence>
<feature type="region of interest" description="Disordered" evidence="6">
    <location>
        <begin position="306"/>
        <end position="326"/>
    </location>
</feature>
<evidence type="ECO:0000256" key="2">
    <source>
        <dbReference type="ARBA" id="ARBA00022946"/>
    </source>
</evidence>
<protein>
    <recommendedName>
        <fullName evidence="5">Iron-sulfur cluster assembly factor IBA57 homolog, mitochondrial</fullName>
    </recommendedName>
</protein>
<dbReference type="GO" id="GO:0005759">
    <property type="term" value="C:mitochondrial matrix"/>
    <property type="evidence" value="ECO:0007669"/>
    <property type="project" value="UniProtKB-SubCell"/>
</dbReference>
<dbReference type="PANTHER" id="PTHR22602">
    <property type="entry name" value="TRANSFERASE CAF17, MITOCHONDRIAL-RELATED"/>
    <property type="match status" value="1"/>
</dbReference>
<comment type="subcellular location">
    <subcellularLocation>
        <location evidence="1">Mitochondrion matrix</location>
    </subcellularLocation>
</comment>
<keyword evidence="3" id="KW-0496">Mitochondrion</keyword>
<dbReference type="OrthoDB" id="191995at2759"/>
<dbReference type="Proteomes" id="UP000019484">
    <property type="component" value="Unassembled WGS sequence"/>
</dbReference>
<gene>
    <name evidence="8" type="ORF">A1O1_02900</name>
</gene>
<evidence type="ECO:0000313" key="9">
    <source>
        <dbReference type="Proteomes" id="UP000019484"/>
    </source>
</evidence>
<feature type="region of interest" description="Disordered" evidence="6">
    <location>
        <begin position="396"/>
        <end position="418"/>
    </location>
</feature>
<evidence type="ECO:0000256" key="4">
    <source>
        <dbReference type="ARBA" id="ARBA00093447"/>
    </source>
</evidence>
<dbReference type="PANTHER" id="PTHR22602:SF0">
    <property type="entry name" value="TRANSFERASE CAF17, MITOCHONDRIAL-RELATED"/>
    <property type="match status" value="1"/>
</dbReference>
<evidence type="ECO:0000259" key="7">
    <source>
        <dbReference type="Pfam" id="PF25455"/>
    </source>
</evidence>
<dbReference type="RefSeq" id="XP_007721998.1">
    <property type="nucleotide sequence ID" value="XM_007723808.1"/>
</dbReference>
<evidence type="ECO:0000313" key="8">
    <source>
        <dbReference type="EMBL" id="EXJ94504.1"/>
    </source>
</evidence>
<dbReference type="GeneID" id="19157797"/>
<comment type="similarity">
    <text evidence="4">Belongs to the GcvT family. CAF17/IBA57 subfamily.</text>
</comment>
<dbReference type="STRING" id="1182541.W9ZJ32"/>
<dbReference type="eggNOG" id="KOG2929">
    <property type="taxonomic scope" value="Eukaryota"/>
</dbReference>
<organism evidence="8 9">
    <name type="scientific">Capronia coronata CBS 617.96</name>
    <dbReference type="NCBI Taxonomy" id="1182541"/>
    <lineage>
        <taxon>Eukaryota</taxon>
        <taxon>Fungi</taxon>
        <taxon>Dikarya</taxon>
        <taxon>Ascomycota</taxon>
        <taxon>Pezizomycotina</taxon>
        <taxon>Eurotiomycetes</taxon>
        <taxon>Chaetothyriomycetidae</taxon>
        <taxon>Chaetothyriales</taxon>
        <taxon>Herpotrichiellaceae</taxon>
        <taxon>Capronia</taxon>
    </lineage>
</organism>
<dbReference type="InterPro" id="IPR027266">
    <property type="entry name" value="TrmE/GcvT-like"/>
</dbReference>
<dbReference type="InterPro" id="IPR045179">
    <property type="entry name" value="YgfZ/GcvT"/>
</dbReference>
<comment type="caution">
    <text evidence="8">The sequence shown here is derived from an EMBL/GenBank/DDBJ whole genome shotgun (WGS) entry which is preliminary data.</text>
</comment>
<name>W9ZJ32_9EURO</name>
<feature type="domain" description="CAF17 C-terminal" evidence="7">
    <location>
        <begin position="277"/>
        <end position="389"/>
    </location>
</feature>
<dbReference type="HOGENOM" id="CLU_007884_7_0_1"/>
<reference evidence="8 9" key="1">
    <citation type="submission" date="2013-03" db="EMBL/GenBank/DDBJ databases">
        <title>The Genome Sequence of Capronia coronata CBS 617.96.</title>
        <authorList>
            <consortium name="The Broad Institute Genomics Platform"/>
            <person name="Cuomo C."/>
            <person name="de Hoog S."/>
            <person name="Gorbushina A."/>
            <person name="Walker B."/>
            <person name="Young S.K."/>
            <person name="Zeng Q."/>
            <person name="Gargeya S."/>
            <person name="Fitzgerald M."/>
            <person name="Haas B."/>
            <person name="Abouelleil A."/>
            <person name="Allen A.W."/>
            <person name="Alvarado L."/>
            <person name="Arachchi H.M."/>
            <person name="Berlin A.M."/>
            <person name="Chapman S.B."/>
            <person name="Gainer-Dewar J."/>
            <person name="Goldberg J."/>
            <person name="Griggs A."/>
            <person name="Gujja S."/>
            <person name="Hansen M."/>
            <person name="Howarth C."/>
            <person name="Imamovic A."/>
            <person name="Ireland A."/>
            <person name="Larimer J."/>
            <person name="McCowan C."/>
            <person name="Murphy C."/>
            <person name="Pearson M."/>
            <person name="Poon T.W."/>
            <person name="Priest M."/>
            <person name="Roberts A."/>
            <person name="Saif S."/>
            <person name="Shea T."/>
            <person name="Sisk P."/>
            <person name="Sykes S."/>
            <person name="Wortman J."/>
            <person name="Nusbaum C."/>
            <person name="Birren B."/>
        </authorList>
    </citation>
    <scope>NUCLEOTIDE SEQUENCE [LARGE SCALE GENOMIC DNA]</scope>
    <source>
        <strain evidence="8 9">CBS 617.96</strain>
    </source>
</reference>
<accession>W9ZJ32</accession>
<dbReference type="AlphaFoldDB" id="W9ZJ32"/>
<evidence type="ECO:0000256" key="6">
    <source>
        <dbReference type="SAM" id="MobiDB-lite"/>
    </source>
</evidence>
<sequence>MTPKPRLHPFRPYLCPSCQTRPRAQFQPRRRTFATSPRIHAAASTPASSQAKYVQLTNRTLLRLAGPDAAIFLHNLIPAKILDTGNTRPIYTAFLSAHGRILNDVFIYPPAKGTNGEEWFIEADSQSAGDLLKHLRKHKLRSKFKLEKVDPEKVGLYYAWPGEGDGEGDVLGDSENTRRIGGQDPRPGMGSRWLDYTGSNAELAHRLEDRGLQQATLQDYTVHRMLNGLAEGQTELPAAASLPQESNIDFFGGIDFFKGCYVGQELTIRTHHTGVVRKRILPCQLYGPGDDAPSQSLPQYDPRVDLPVPPPQSNISKAHARGRGRSSGKWLNGVGNIGLALCRLEMMTDIQLTADRTNYDPNERYKVQWEVEGQDGQEEVMLKPFVPAWLREGVEQSLRRKEKKAKPRQEEDDFDEID</sequence>